<feature type="transmembrane region" description="Helical" evidence="7">
    <location>
        <begin position="212"/>
        <end position="230"/>
    </location>
</feature>
<accession>A0A346PSL3</accession>
<feature type="transmembrane region" description="Helical" evidence="7">
    <location>
        <begin position="77"/>
        <end position="97"/>
    </location>
</feature>
<feature type="transmembrane region" description="Helical" evidence="7">
    <location>
        <begin position="529"/>
        <end position="546"/>
    </location>
</feature>
<dbReference type="Pfam" id="PF03553">
    <property type="entry name" value="Na_H_antiporter"/>
    <property type="match status" value="1"/>
</dbReference>
<keyword evidence="10" id="KW-1185">Reference proteome</keyword>
<evidence type="ECO:0000256" key="5">
    <source>
        <dbReference type="ARBA" id="ARBA00023136"/>
    </source>
</evidence>
<dbReference type="Proteomes" id="UP000258613">
    <property type="component" value="Chromosome"/>
</dbReference>
<feature type="transmembrane region" description="Helical" evidence="7">
    <location>
        <begin position="374"/>
        <end position="395"/>
    </location>
</feature>
<sequence>MLTNTIISESSVNTSMSELGALSLVPPLLAIVLAIVTRRPILSLFLGIWSGGVIATGGLGIGQTFDWLVEAIIADDGFHAQILLFTLLLGSGVALIWRLGGAIAIRNWAIDRLETQRTVGVATWTLGLVMFFDDYANTAIVGSTMREISDRLRISREKLSYIVDSTAAPVATIGLSSWVAFQLSMIGEGYGVIEEDHGVDTPGLFETFVSSIPYNTYALLAIVMVAIVVISRRDYGEMLDAEHRARETGLVNREDAQPLQEVEKDLGAPIDDRPMLRTFFAPVVVLIVVTLAGAFWTGYEGWLEEQAEAGAPTALEAAMAEAGTLQVLVDVVGAGDFAAALVWGSFAMVLTAIVIGLGYGLFGLAKSVEAILDGFRLMTTAVTILVLAWGISAVADDLGTGAYIAGVAEDVVSPAILPIVVLLVAAFVAFTMGSSWATMGIVTPIALPVAYELTGTFELMPVMVGAVFSGAIFGDHASPISDTSVLSSTFTGADLIDHVRTQLYYAGTVMLVVVLCYVLFGFLGVGPVVFLPLGVVLLVGLVYGLSELDASRKGLEPRLPAAEVPIGDGEGRPSSNADRPDGRDE</sequence>
<evidence type="ECO:0000256" key="6">
    <source>
        <dbReference type="SAM" id="MobiDB-lite"/>
    </source>
</evidence>
<dbReference type="PANTHER" id="PTHR43478:SF1">
    <property type="entry name" value="NA+_H+ ANTIPORTER NHAC-LIKE C-TERMINAL DOMAIN-CONTAINING PROTEIN"/>
    <property type="match status" value="1"/>
</dbReference>
<feature type="transmembrane region" description="Helical" evidence="7">
    <location>
        <begin position="161"/>
        <end position="181"/>
    </location>
</feature>
<evidence type="ECO:0000256" key="2">
    <source>
        <dbReference type="ARBA" id="ARBA00022475"/>
    </source>
</evidence>
<name>A0A346PSL3_9EURY</name>
<feature type="transmembrane region" description="Helical" evidence="7">
    <location>
        <begin position="503"/>
        <end position="523"/>
    </location>
</feature>
<gene>
    <name evidence="9" type="ORF">AArcMg_2517</name>
</gene>
<organism evidence="9 10">
    <name type="scientific">Natrarchaeobaculum sulfurireducens</name>
    <dbReference type="NCBI Taxonomy" id="2044521"/>
    <lineage>
        <taxon>Archaea</taxon>
        <taxon>Methanobacteriati</taxon>
        <taxon>Methanobacteriota</taxon>
        <taxon>Stenosarchaea group</taxon>
        <taxon>Halobacteria</taxon>
        <taxon>Halobacteriales</taxon>
        <taxon>Natrialbaceae</taxon>
        <taxon>Natrarchaeobaculum</taxon>
    </lineage>
</organism>
<keyword evidence="3 7" id="KW-0812">Transmembrane</keyword>
<evidence type="ECO:0000256" key="1">
    <source>
        <dbReference type="ARBA" id="ARBA00004651"/>
    </source>
</evidence>
<keyword evidence="5 7" id="KW-0472">Membrane</keyword>
<comment type="subcellular location">
    <subcellularLocation>
        <location evidence="1">Cell membrane</location>
        <topology evidence="1">Multi-pass membrane protein</topology>
    </subcellularLocation>
</comment>
<feature type="transmembrane region" description="Helical" evidence="7">
    <location>
        <begin position="44"/>
        <end position="65"/>
    </location>
</feature>
<keyword evidence="4 7" id="KW-1133">Transmembrane helix</keyword>
<dbReference type="InterPro" id="IPR018461">
    <property type="entry name" value="Na/H_Antiport_NhaC-like_C"/>
</dbReference>
<feature type="region of interest" description="Disordered" evidence="6">
    <location>
        <begin position="559"/>
        <end position="585"/>
    </location>
</feature>
<evidence type="ECO:0000256" key="7">
    <source>
        <dbReference type="SAM" id="Phobius"/>
    </source>
</evidence>
<protein>
    <submittedName>
        <fullName evidence="9">Na+/H+ antiporter</fullName>
    </submittedName>
</protein>
<dbReference type="GO" id="GO:0005886">
    <property type="term" value="C:plasma membrane"/>
    <property type="evidence" value="ECO:0007669"/>
    <property type="project" value="UniProtKB-SubCell"/>
</dbReference>
<evidence type="ECO:0000313" key="10">
    <source>
        <dbReference type="Proteomes" id="UP000258613"/>
    </source>
</evidence>
<dbReference type="PANTHER" id="PTHR43478">
    <property type="entry name" value="NA+/H+ ANTIPORTER-RELATED"/>
    <property type="match status" value="1"/>
</dbReference>
<feature type="transmembrane region" description="Helical" evidence="7">
    <location>
        <begin position="20"/>
        <end position="37"/>
    </location>
</feature>
<evidence type="ECO:0000259" key="8">
    <source>
        <dbReference type="Pfam" id="PF03553"/>
    </source>
</evidence>
<feature type="transmembrane region" description="Helical" evidence="7">
    <location>
        <begin position="337"/>
        <end position="362"/>
    </location>
</feature>
<dbReference type="AlphaFoldDB" id="A0A346PSL3"/>
<feature type="transmembrane region" description="Helical" evidence="7">
    <location>
        <begin position="415"/>
        <end position="437"/>
    </location>
</feature>
<dbReference type="EMBL" id="CP027033">
    <property type="protein sequence ID" value="AXR82508.1"/>
    <property type="molecule type" value="Genomic_DNA"/>
</dbReference>
<dbReference type="KEGG" id="nag:AArcMg_2517"/>
<reference evidence="10" key="1">
    <citation type="submission" date="2018-02" db="EMBL/GenBank/DDBJ databases">
        <title>Phenotypic and genomic properties of facultatively anaerobic sulfur-reducing natronoarchaea from hypersaline soda lakes.</title>
        <authorList>
            <person name="Sorokin D.Y."/>
            <person name="Kublanov I.V."/>
            <person name="Roman P."/>
            <person name="Sinninghe Damste J.S."/>
            <person name="Golyshin P.N."/>
            <person name="Rojo D."/>
            <person name="Ciordia S."/>
            <person name="Mena M.D.C."/>
            <person name="Ferrer M."/>
            <person name="Messina E."/>
            <person name="Smedile F."/>
            <person name="La Spada G."/>
            <person name="La Cono V."/>
            <person name="Yakimov M.M."/>
        </authorList>
    </citation>
    <scope>NUCLEOTIDE SEQUENCE [LARGE SCALE GENOMIC DNA]</scope>
    <source>
        <strain evidence="10">AArc-Mg</strain>
    </source>
</reference>
<evidence type="ECO:0000313" key="9">
    <source>
        <dbReference type="EMBL" id="AXR82508.1"/>
    </source>
</evidence>
<proteinExistence type="predicted"/>
<evidence type="ECO:0000256" key="3">
    <source>
        <dbReference type="ARBA" id="ARBA00022692"/>
    </source>
</evidence>
<feature type="transmembrane region" description="Helical" evidence="7">
    <location>
        <begin position="279"/>
        <end position="299"/>
    </location>
</feature>
<feature type="domain" description="Na+/H+ antiporter NhaC-like C-terminal" evidence="8">
    <location>
        <begin position="171"/>
        <end position="522"/>
    </location>
</feature>
<evidence type="ECO:0000256" key="4">
    <source>
        <dbReference type="ARBA" id="ARBA00022989"/>
    </source>
</evidence>
<keyword evidence="2" id="KW-1003">Cell membrane</keyword>